<dbReference type="InterPro" id="IPR008969">
    <property type="entry name" value="CarboxyPept-like_regulatory"/>
</dbReference>
<dbReference type="AlphaFoldDB" id="A0A316HH16"/>
<dbReference type="InterPro" id="IPR023997">
    <property type="entry name" value="TonB-dep_OMP_SusC/RagA_CS"/>
</dbReference>
<dbReference type="InterPro" id="IPR039426">
    <property type="entry name" value="TonB-dep_rcpt-like"/>
</dbReference>
<dbReference type="InterPro" id="IPR000531">
    <property type="entry name" value="Beta-barrel_TonB"/>
</dbReference>
<keyword evidence="3 8" id="KW-1134">Transmembrane beta strand</keyword>
<protein>
    <submittedName>
        <fullName evidence="13">Iron complex outermembrane receptor protein</fullName>
    </submittedName>
</protein>
<evidence type="ECO:0000256" key="9">
    <source>
        <dbReference type="RuleBase" id="RU003357"/>
    </source>
</evidence>
<dbReference type="InterPro" id="IPR037066">
    <property type="entry name" value="Plug_dom_sf"/>
</dbReference>
<keyword evidence="6 8" id="KW-0472">Membrane</keyword>
<dbReference type="Gene3D" id="2.60.40.1120">
    <property type="entry name" value="Carboxypeptidase-like, regulatory domain"/>
    <property type="match status" value="1"/>
</dbReference>
<dbReference type="RefSeq" id="WP_109607483.1">
    <property type="nucleotide sequence ID" value="NZ_QGHA01000002.1"/>
</dbReference>
<evidence type="ECO:0000256" key="5">
    <source>
        <dbReference type="ARBA" id="ARBA00023077"/>
    </source>
</evidence>
<keyword evidence="10" id="KW-0732">Signal</keyword>
<evidence type="ECO:0000259" key="11">
    <source>
        <dbReference type="Pfam" id="PF00593"/>
    </source>
</evidence>
<dbReference type="Pfam" id="PF07715">
    <property type="entry name" value="Plug"/>
    <property type="match status" value="1"/>
</dbReference>
<evidence type="ECO:0000313" key="13">
    <source>
        <dbReference type="EMBL" id="PWK79290.1"/>
    </source>
</evidence>
<dbReference type="Gene3D" id="2.40.170.20">
    <property type="entry name" value="TonB-dependent receptor, beta-barrel domain"/>
    <property type="match status" value="1"/>
</dbReference>
<organism evidence="13 14">
    <name type="scientific">Mucilaginibacter oryzae</name>
    <dbReference type="NCBI Taxonomy" id="468058"/>
    <lineage>
        <taxon>Bacteria</taxon>
        <taxon>Pseudomonadati</taxon>
        <taxon>Bacteroidota</taxon>
        <taxon>Sphingobacteriia</taxon>
        <taxon>Sphingobacteriales</taxon>
        <taxon>Sphingobacteriaceae</taxon>
        <taxon>Mucilaginibacter</taxon>
    </lineage>
</organism>
<feature type="domain" description="TonB-dependent receptor-like beta-barrel" evidence="11">
    <location>
        <begin position="418"/>
        <end position="967"/>
    </location>
</feature>
<comment type="caution">
    <text evidence="13">The sequence shown here is derived from an EMBL/GenBank/DDBJ whole genome shotgun (WGS) entry which is preliminary data.</text>
</comment>
<dbReference type="NCBIfam" id="TIGR04057">
    <property type="entry name" value="SusC_RagA_signa"/>
    <property type="match status" value="1"/>
</dbReference>
<dbReference type="InterPro" id="IPR012910">
    <property type="entry name" value="Plug_dom"/>
</dbReference>
<dbReference type="Pfam" id="PF00593">
    <property type="entry name" value="TonB_dep_Rec_b-barrel"/>
    <property type="match status" value="1"/>
</dbReference>
<keyword evidence="2 8" id="KW-0813">Transport</keyword>
<evidence type="ECO:0000256" key="1">
    <source>
        <dbReference type="ARBA" id="ARBA00004571"/>
    </source>
</evidence>
<evidence type="ECO:0000256" key="8">
    <source>
        <dbReference type="PROSITE-ProRule" id="PRU01360"/>
    </source>
</evidence>
<evidence type="ECO:0000256" key="7">
    <source>
        <dbReference type="ARBA" id="ARBA00023237"/>
    </source>
</evidence>
<evidence type="ECO:0000256" key="4">
    <source>
        <dbReference type="ARBA" id="ARBA00022692"/>
    </source>
</evidence>
<dbReference type="NCBIfam" id="TIGR04056">
    <property type="entry name" value="OMP_RagA_SusC"/>
    <property type="match status" value="1"/>
</dbReference>
<accession>A0A316HH16</accession>
<reference evidence="13 14" key="1">
    <citation type="submission" date="2018-05" db="EMBL/GenBank/DDBJ databases">
        <title>Genomic Encyclopedia of Archaeal and Bacterial Type Strains, Phase II (KMG-II): from individual species to whole genera.</title>
        <authorList>
            <person name="Goeker M."/>
        </authorList>
    </citation>
    <scope>NUCLEOTIDE SEQUENCE [LARGE SCALE GENOMIC DNA]</scope>
    <source>
        <strain evidence="13 14">DSM 19975</strain>
    </source>
</reference>
<dbReference type="Proteomes" id="UP000245678">
    <property type="component" value="Unassembled WGS sequence"/>
</dbReference>
<feature type="domain" description="TonB-dependent receptor plug" evidence="12">
    <location>
        <begin position="120"/>
        <end position="246"/>
    </location>
</feature>
<comment type="similarity">
    <text evidence="8 9">Belongs to the TonB-dependent receptor family.</text>
</comment>
<dbReference type="Pfam" id="PF13715">
    <property type="entry name" value="CarbopepD_reg_2"/>
    <property type="match status" value="1"/>
</dbReference>
<evidence type="ECO:0000259" key="12">
    <source>
        <dbReference type="Pfam" id="PF07715"/>
    </source>
</evidence>
<dbReference type="FunFam" id="2.170.130.10:FF:000008">
    <property type="entry name" value="SusC/RagA family TonB-linked outer membrane protein"/>
    <property type="match status" value="1"/>
</dbReference>
<keyword evidence="4 8" id="KW-0812">Transmembrane</keyword>
<evidence type="ECO:0000256" key="6">
    <source>
        <dbReference type="ARBA" id="ARBA00023136"/>
    </source>
</evidence>
<name>A0A316HH16_9SPHI</name>
<comment type="subcellular location">
    <subcellularLocation>
        <location evidence="1 8">Cell outer membrane</location>
        <topology evidence="1 8">Multi-pass membrane protein</topology>
    </subcellularLocation>
</comment>
<dbReference type="GO" id="GO:0009279">
    <property type="term" value="C:cell outer membrane"/>
    <property type="evidence" value="ECO:0007669"/>
    <property type="project" value="UniProtKB-SubCell"/>
</dbReference>
<feature type="chain" id="PRO_5016384476" evidence="10">
    <location>
        <begin position="25"/>
        <end position="1013"/>
    </location>
</feature>
<dbReference type="EMBL" id="QGHA01000002">
    <property type="protein sequence ID" value="PWK79290.1"/>
    <property type="molecule type" value="Genomic_DNA"/>
</dbReference>
<gene>
    <name evidence="13" type="ORF">LX99_01747</name>
</gene>
<dbReference type="InterPro" id="IPR036942">
    <property type="entry name" value="Beta-barrel_TonB_sf"/>
</dbReference>
<keyword evidence="13" id="KW-0675">Receptor</keyword>
<evidence type="ECO:0000256" key="10">
    <source>
        <dbReference type="SAM" id="SignalP"/>
    </source>
</evidence>
<sequence length="1013" mass="109853">MQIKHLLSVCFFAVLCLMLQPAMAQNKVITGKVTDKKDGSPLIGVSVVTAIGARGGAITDANGAYKISVPANAASLTFTYVGFLNVTVPINGRSAIDVQMEEANRALNEVVVIGYGTQKVKDATGSVATLGTKDFNKGVISTPDQLLQGRISGVQVTPSSGEPGAGATIAIRGAGSLRANDAPLYVIDGIPIDNSGGTTGSYGVGAGSSSARNPLSFLNPADIENISVLKDASSAAIYGSRGANGVILITTRKGRKGQGIQFSSNTSVSSPAKRYDVLGRDAFLKAVASVGANAGPVSEGGVDYGGNTDWQKEIFRTSVSQNYNLSFGGASKDNTGSFRASFGYDNQQGIVKNSSLKRLNGRINASQSFLNDRLKFDLQSTYSNVKDQFAPITNNAGFNGSLIGAAIQLNPTVPVFDTQGRYYDINGYNDAGYPNGNSFRNPVSLLNQLDDRDNINRFLNNLTVTLKLFGGIYYKGNVGADISRGQRKAFYDPKIVGFTDAIGIKQINYPSPTGNGTAIITHNEVTNYTTEHTLNYDKKWKDGSSITALAGYSYQTFKNFNRNEFGFGTSTPGVLVKNYDDFKTHLPYPVGDSSSYKLQSYFARVNYSYKDRYIVTGTIRRDGSSRFGDSHKYGNFPAVAVKWRITNEEFMPKGGLFDDLSLRLNYGKTGNQEIPDLGSQNLWQYITFPRDGTEQLHQNNPDLKWQSNITYGAGLDFSIIHGRLNGSVDYFHKSIKDLLFLQDLPQPTAAPRLYRNLDGDVINQGVEVGLNFAAVQGKDFSWDVAYNMTFIKNTLKNFNAYIVTGNIDGQGLSGAYAQIITNGVPLYTFNMPNYAGLDKNGFGIYPQGIDVPSLQGSPNPKFTASLTNNFGYKNWTFSFFLNAATGFYIYNNTANAFFYKGNLLSGRNVTKAVAATNENPLNSGEVSTRFLEKGDFLRLSNATLGYTFPIKSNAIKTLRVSLTGQNLLLFTNYSGLDPEVNTDKQRNDVASKGIDYTSYPKARIFTLGVNASF</sequence>
<dbReference type="InterPro" id="IPR023996">
    <property type="entry name" value="TonB-dep_OMP_SusC/RagA"/>
</dbReference>
<evidence type="ECO:0000256" key="3">
    <source>
        <dbReference type="ARBA" id="ARBA00022452"/>
    </source>
</evidence>
<dbReference type="PROSITE" id="PS52016">
    <property type="entry name" value="TONB_DEPENDENT_REC_3"/>
    <property type="match status" value="1"/>
</dbReference>
<keyword evidence="5 9" id="KW-0798">TonB box</keyword>
<dbReference type="SUPFAM" id="SSF56935">
    <property type="entry name" value="Porins"/>
    <property type="match status" value="1"/>
</dbReference>
<keyword evidence="14" id="KW-1185">Reference proteome</keyword>
<dbReference type="Gene3D" id="2.170.130.10">
    <property type="entry name" value="TonB-dependent receptor, plug domain"/>
    <property type="match status" value="1"/>
</dbReference>
<dbReference type="SUPFAM" id="SSF49464">
    <property type="entry name" value="Carboxypeptidase regulatory domain-like"/>
    <property type="match status" value="1"/>
</dbReference>
<keyword evidence="7 8" id="KW-0998">Cell outer membrane</keyword>
<evidence type="ECO:0000256" key="2">
    <source>
        <dbReference type="ARBA" id="ARBA00022448"/>
    </source>
</evidence>
<feature type="signal peptide" evidence="10">
    <location>
        <begin position="1"/>
        <end position="24"/>
    </location>
</feature>
<evidence type="ECO:0000313" key="14">
    <source>
        <dbReference type="Proteomes" id="UP000245678"/>
    </source>
</evidence>
<proteinExistence type="inferred from homology"/>